<feature type="non-terminal residue" evidence="3">
    <location>
        <position position="1"/>
    </location>
</feature>
<sequence length="238" mass="27537">SEKKSQCLEAKKILKQWILKHHQNAVAVTCNMIKMHMLILLSTDFVETYPGADSKFCATDMWLFRFMKRNNFTLQHKTKISQKLLEDLTDKIINTCESKTVNVCITDNEKNRFTCVLTILADAGINVWFEKIWSKRPGGLAYKKERALLVLDSFEEHKTKNIKKKAREENTDLCVIPDELTSTVQLLDIIKAWNDISSEMVSKSFKKCGISNAMDGTEDDFIWKKNNENNNMMMKLTL</sequence>
<dbReference type="InterPro" id="IPR004875">
    <property type="entry name" value="DDE_SF_endonuclease_dom"/>
</dbReference>
<name>A0A9N9DSP2_9GLOM</name>
<feature type="domain" description="HTH CENPB-type" evidence="2">
    <location>
        <begin position="1"/>
        <end position="76"/>
    </location>
</feature>
<keyword evidence="4" id="KW-1185">Reference proteome</keyword>
<evidence type="ECO:0000313" key="4">
    <source>
        <dbReference type="Proteomes" id="UP000789706"/>
    </source>
</evidence>
<dbReference type="PROSITE" id="PS51253">
    <property type="entry name" value="HTH_CENPB"/>
    <property type="match status" value="1"/>
</dbReference>
<organism evidence="3 4">
    <name type="scientific">Diversispora eburnea</name>
    <dbReference type="NCBI Taxonomy" id="1213867"/>
    <lineage>
        <taxon>Eukaryota</taxon>
        <taxon>Fungi</taxon>
        <taxon>Fungi incertae sedis</taxon>
        <taxon>Mucoromycota</taxon>
        <taxon>Glomeromycotina</taxon>
        <taxon>Glomeromycetes</taxon>
        <taxon>Diversisporales</taxon>
        <taxon>Diversisporaceae</taxon>
        <taxon>Diversispora</taxon>
    </lineage>
</organism>
<dbReference type="EMBL" id="CAJVPK010006444">
    <property type="protein sequence ID" value="CAG8650876.1"/>
    <property type="molecule type" value="Genomic_DNA"/>
</dbReference>
<dbReference type="GO" id="GO:0003677">
    <property type="term" value="F:DNA binding"/>
    <property type="evidence" value="ECO:0007669"/>
    <property type="project" value="UniProtKB-KW"/>
</dbReference>
<dbReference type="Pfam" id="PF03184">
    <property type="entry name" value="DDE_1"/>
    <property type="match status" value="1"/>
</dbReference>
<dbReference type="OrthoDB" id="2158935at2759"/>
<feature type="non-terminal residue" evidence="3">
    <location>
        <position position="238"/>
    </location>
</feature>
<evidence type="ECO:0000313" key="3">
    <source>
        <dbReference type="EMBL" id="CAG8650876.1"/>
    </source>
</evidence>
<proteinExistence type="predicted"/>
<protein>
    <submittedName>
        <fullName evidence="3">8485_t:CDS:1</fullName>
    </submittedName>
</protein>
<reference evidence="3" key="1">
    <citation type="submission" date="2021-06" db="EMBL/GenBank/DDBJ databases">
        <authorList>
            <person name="Kallberg Y."/>
            <person name="Tangrot J."/>
            <person name="Rosling A."/>
        </authorList>
    </citation>
    <scope>NUCLEOTIDE SEQUENCE</scope>
    <source>
        <strain evidence="3">AZ414A</strain>
    </source>
</reference>
<accession>A0A9N9DSP2</accession>
<keyword evidence="1" id="KW-0238">DNA-binding</keyword>
<evidence type="ECO:0000256" key="1">
    <source>
        <dbReference type="ARBA" id="ARBA00023125"/>
    </source>
</evidence>
<dbReference type="InterPro" id="IPR006600">
    <property type="entry name" value="HTH_CenpB_DNA-bd_dom"/>
</dbReference>
<dbReference type="Pfam" id="PF03221">
    <property type="entry name" value="HTH_Tnp_Tc5"/>
    <property type="match status" value="1"/>
</dbReference>
<dbReference type="AlphaFoldDB" id="A0A9N9DSP2"/>
<comment type="caution">
    <text evidence="3">The sequence shown here is derived from an EMBL/GenBank/DDBJ whole genome shotgun (WGS) entry which is preliminary data.</text>
</comment>
<gene>
    <name evidence="3" type="ORF">DEBURN_LOCUS11453</name>
</gene>
<dbReference type="Proteomes" id="UP000789706">
    <property type="component" value="Unassembled WGS sequence"/>
</dbReference>
<evidence type="ECO:0000259" key="2">
    <source>
        <dbReference type="PROSITE" id="PS51253"/>
    </source>
</evidence>